<gene>
    <name evidence="1" type="ORF">ACFPUY_03285</name>
</gene>
<evidence type="ECO:0000313" key="2">
    <source>
        <dbReference type="Proteomes" id="UP001596096"/>
    </source>
</evidence>
<sequence length="49" mass="5279">MSGAETKLRLVAPGKEVRLTPGAAGVLLRILLKAVARAKQPQTAKERQR</sequence>
<dbReference type="EMBL" id="JBHSNW010000001">
    <property type="protein sequence ID" value="MFC5814089.1"/>
    <property type="molecule type" value="Genomic_DNA"/>
</dbReference>
<proteinExistence type="predicted"/>
<accession>A0ABW1BLJ1</accession>
<name>A0ABW1BLJ1_9ACTN</name>
<evidence type="ECO:0000313" key="1">
    <source>
        <dbReference type="EMBL" id="MFC5814089.1"/>
    </source>
</evidence>
<comment type="caution">
    <text evidence="1">The sequence shown here is derived from an EMBL/GenBank/DDBJ whole genome shotgun (WGS) entry which is preliminary data.</text>
</comment>
<dbReference type="RefSeq" id="WP_219545012.1">
    <property type="nucleotide sequence ID" value="NZ_JAHKRN010000012.1"/>
</dbReference>
<reference evidence="2" key="1">
    <citation type="journal article" date="2019" name="Int. J. Syst. Evol. Microbiol.">
        <title>The Global Catalogue of Microorganisms (GCM) 10K type strain sequencing project: providing services to taxonomists for standard genome sequencing and annotation.</title>
        <authorList>
            <consortium name="The Broad Institute Genomics Platform"/>
            <consortium name="The Broad Institute Genome Sequencing Center for Infectious Disease"/>
            <person name="Wu L."/>
            <person name="Ma J."/>
        </authorList>
    </citation>
    <scope>NUCLEOTIDE SEQUENCE [LARGE SCALE GENOMIC DNA]</scope>
    <source>
        <strain evidence="2">CGMCC 4.7106</strain>
    </source>
</reference>
<dbReference type="Proteomes" id="UP001596096">
    <property type="component" value="Unassembled WGS sequence"/>
</dbReference>
<organism evidence="1 2">
    <name type="scientific">Nonomuraea harbinensis</name>
    <dbReference type="NCBI Taxonomy" id="1286938"/>
    <lineage>
        <taxon>Bacteria</taxon>
        <taxon>Bacillati</taxon>
        <taxon>Actinomycetota</taxon>
        <taxon>Actinomycetes</taxon>
        <taxon>Streptosporangiales</taxon>
        <taxon>Streptosporangiaceae</taxon>
        <taxon>Nonomuraea</taxon>
    </lineage>
</organism>
<protein>
    <submittedName>
        <fullName evidence="1">Uncharacterized protein</fullName>
    </submittedName>
</protein>
<keyword evidence="2" id="KW-1185">Reference proteome</keyword>